<dbReference type="GO" id="GO:0008784">
    <property type="term" value="F:alanine racemase activity"/>
    <property type="evidence" value="ECO:0007669"/>
    <property type="project" value="UniProtKB-EC"/>
</dbReference>
<dbReference type="Proteomes" id="UP001224418">
    <property type="component" value="Unassembled WGS sequence"/>
</dbReference>
<dbReference type="InterPro" id="IPR011079">
    <property type="entry name" value="Ala_racemase_C"/>
</dbReference>
<feature type="active site" description="Proton acceptor; specific for L-alanine" evidence="4">
    <location>
        <position position="267"/>
    </location>
</feature>
<dbReference type="HAMAP" id="MF_01201">
    <property type="entry name" value="Ala_racemase"/>
    <property type="match status" value="1"/>
</dbReference>
<feature type="binding site" evidence="4">
    <location>
        <position position="315"/>
    </location>
    <ligand>
        <name>substrate</name>
    </ligand>
</feature>
<evidence type="ECO:0000256" key="4">
    <source>
        <dbReference type="HAMAP-Rule" id="MF_01201"/>
    </source>
</evidence>
<feature type="modified residue" description="N6-(pyridoxal phosphate)lysine" evidence="4">
    <location>
        <position position="38"/>
    </location>
</feature>
<accession>A0ABU0JUF7</accession>
<sequence length="386" mass="43329">MFKHLRPVWAEVDLDNLAHNMREIKKLCKNKEVMAVVKADAYGHGALNVAPVLLENGADSLAVAVLSEAIELRKSGIQCPILILGFTPPSFIEELLKYDIDQTVFSYEFAKELSECAKIKNKIAKIHIAVDTGMGRIGYLKEDENIEEVIRISKLPNLKIQGVFSHFSTADEFDKTYTKMQIDRFNWFCNALKEKGVDIGKKHIYNSAAIIDLQEPISDRVRPGIILYGYYPSDEVNKDKISLKPVMSLKTNVVHVKRVKRGEYIGYGRVFQTEKDSIIATLPVGYADGYSRLLTGKAKVLIRGEFAPVVGKICMDQCMIDVSNIKDIKVGEEVILIGQDGNNKITAEELGELIGTISYEILCVLGKRVPRVYIKEGKVVQIRNYI</sequence>
<organism evidence="6 7">
    <name type="scientific">Hathewaya limosa</name>
    <name type="common">Clostridium limosum</name>
    <dbReference type="NCBI Taxonomy" id="1536"/>
    <lineage>
        <taxon>Bacteria</taxon>
        <taxon>Bacillati</taxon>
        <taxon>Bacillota</taxon>
        <taxon>Clostridia</taxon>
        <taxon>Eubacteriales</taxon>
        <taxon>Clostridiaceae</taxon>
        <taxon>Hathewaya</taxon>
    </lineage>
</organism>
<dbReference type="PROSITE" id="PS00395">
    <property type="entry name" value="ALANINE_RACEMASE"/>
    <property type="match status" value="1"/>
</dbReference>
<dbReference type="EMBL" id="JAUSWN010000026">
    <property type="protein sequence ID" value="MDQ0480736.1"/>
    <property type="molecule type" value="Genomic_DNA"/>
</dbReference>
<gene>
    <name evidence="6" type="ORF">QOZ93_002486</name>
</gene>
<dbReference type="SMART" id="SM01005">
    <property type="entry name" value="Ala_racemase_C"/>
    <property type="match status" value="1"/>
</dbReference>
<comment type="pathway">
    <text evidence="4">Amino-acid biosynthesis; D-alanine biosynthesis; D-alanine from L-alanine: step 1/1.</text>
</comment>
<evidence type="ECO:0000256" key="1">
    <source>
        <dbReference type="ARBA" id="ARBA00001933"/>
    </source>
</evidence>
<evidence type="ECO:0000313" key="6">
    <source>
        <dbReference type="EMBL" id="MDQ0480736.1"/>
    </source>
</evidence>
<dbReference type="Gene3D" id="3.20.20.10">
    <property type="entry name" value="Alanine racemase"/>
    <property type="match status" value="1"/>
</dbReference>
<evidence type="ECO:0000259" key="5">
    <source>
        <dbReference type="SMART" id="SM01005"/>
    </source>
</evidence>
<name>A0ABU0JUF7_HATLI</name>
<proteinExistence type="inferred from homology"/>
<dbReference type="InterPro" id="IPR020622">
    <property type="entry name" value="Ala_racemase_pyridoxalP-BS"/>
</dbReference>
<keyword evidence="3 4" id="KW-0413">Isomerase</keyword>
<keyword evidence="7" id="KW-1185">Reference proteome</keyword>
<evidence type="ECO:0000256" key="3">
    <source>
        <dbReference type="ARBA" id="ARBA00023235"/>
    </source>
</evidence>
<dbReference type="Gene3D" id="2.40.37.10">
    <property type="entry name" value="Lyase, Ornithine Decarboxylase, Chain A, domain 1"/>
    <property type="match status" value="1"/>
</dbReference>
<dbReference type="SUPFAM" id="SSF51419">
    <property type="entry name" value="PLP-binding barrel"/>
    <property type="match status" value="1"/>
</dbReference>
<dbReference type="PANTHER" id="PTHR30511:SF0">
    <property type="entry name" value="ALANINE RACEMASE, CATABOLIC-RELATED"/>
    <property type="match status" value="1"/>
</dbReference>
<dbReference type="Pfam" id="PF01168">
    <property type="entry name" value="Ala_racemase_N"/>
    <property type="match status" value="1"/>
</dbReference>
<dbReference type="PANTHER" id="PTHR30511">
    <property type="entry name" value="ALANINE RACEMASE"/>
    <property type="match status" value="1"/>
</dbReference>
<keyword evidence="2 4" id="KW-0663">Pyridoxal phosphate</keyword>
<evidence type="ECO:0000256" key="2">
    <source>
        <dbReference type="ARBA" id="ARBA00022898"/>
    </source>
</evidence>
<dbReference type="NCBIfam" id="TIGR00492">
    <property type="entry name" value="alr"/>
    <property type="match status" value="1"/>
</dbReference>
<dbReference type="CDD" id="cd00430">
    <property type="entry name" value="PLPDE_III_AR"/>
    <property type="match status" value="1"/>
</dbReference>
<dbReference type="RefSeq" id="WP_307356851.1">
    <property type="nucleotide sequence ID" value="NZ_BAAACJ010000034.1"/>
</dbReference>
<dbReference type="InterPro" id="IPR009006">
    <property type="entry name" value="Ala_racemase/Decarboxylase_C"/>
</dbReference>
<dbReference type="PRINTS" id="PR00992">
    <property type="entry name" value="ALARACEMASE"/>
</dbReference>
<comment type="cofactor">
    <cofactor evidence="1 4">
        <name>pyridoxal 5'-phosphate</name>
        <dbReference type="ChEBI" id="CHEBI:597326"/>
    </cofactor>
</comment>
<comment type="similarity">
    <text evidence="4">Belongs to the alanine racemase family.</text>
</comment>
<dbReference type="Pfam" id="PF00842">
    <property type="entry name" value="Ala_racemase_C"/>
    <property type="match status" value="1"/>
</dbReference>
<dbReference type="EC" id="5.1.1.1" evidence="4"/>
<comment type="function">
    <text evidence="4">Catalyzes the interconversion of L-alanine and D-alanine. May also act on other amino acids.</text>
</comment>
<dbReference type="SUPFAM" id="SSF50621">
    <property type="entry name" value="Alanine racemase C-terminal domain-like"/>
    <property type="match status" value="1"/>
</dbReference>
<comment type="caution">
    <text evidence="6">The sequence shown here is derived from an EMBL/GenBank/DDBJ whole genome shotgun (WGS) entry which is preliminary data.</text>
</comment>
<feature type="active site" description="Proton acceptor; specific for D-alanine" evidence="4">
    <location>
        <position position="38"/>
    </location>
</feature>
<dbReference type="InterPro" id="IPR029066">
    <property type="entry name" value="PLP-binding_barrel"/>
</dbReference>
<feature type="binding site" evidence="4">
    <location>
        <position position="136"/>
    </location>
    <ligand>
        <name>substrate</name>
    </ligand>
</feature>
<feature type="domain" description="Alanine racemase C-terminal" evidence="5">
    <location>
        <begin position="246"/>
        <end position="374"/>
    </location>
</feature>
<dbReference type="InterPro" id="IPR000821">
    <property type="entry name" value="Ala_racemase"/>
</dbReference>
<evidence type="ECO:0000313" key="7">
    <source>
        <dbReference type="Proteomes" id="UP001224418"/>
    </source>
</evidence>
<reference evidence="6 7" key="1">
    <citation type="submission" date="2023-07" db="EMBL/GenBank/DDBJ databases">
        <title>Genomic Encyclopedia of Type Strains, Phase IV (KMG-IV): sequencing the most valuable type-strain genomes for metagenomic binning, comparative biology and taxonomic classification.</title>
        <authorList>
            <person name="Goeker M."/>
        </authorList>
    </citation>
    <scope>NUCLEOTIDE SEQUENCE [LARGE SCALE GENOMIC DNA]</scope>
    <source>
        <strain evidence="6 7">DSM 1400</strain>
    </source>
</reference>
<comment type="catalytic activity">
    <reaction evidence="4">
        <text>L-alanine = D-alanine</text>
        <dbReference type="Rhea" id="RHEA:20249"/>
        <dbReference type="ChEBI" id="CHEBI:57416"/>
        <dbReference type="ChEBI" id="CHEBI:57972"/>
        <dbReference type="EC" id="5.1.1.1"/>
    </reaction>
</comment>
<protein>
    <recommendedName>
        <fullName evidence="4">Alanine racemase</fullName>
        <ecNumber evidence="4">5.1.1.1</ecNumber>
    </recommendedName>
</protein>
<dbReference type="InterPro" id="IPR001608">
    <property type="entry name" value="Ala_racemase_N"/>
</dbReference>